<reference evidence="11 12" key="1">
    <citation type="submission" date="2023-09" db="EMBL/GenBank/DDBJ databases">
        <authorList>
            <person name="Wang M."/>
        </authorList>
    </citation>
    <scope>NUCLEOTIDE SEQUENCE [LARGE SCALE GENOMIC DNA]</scope>
    <source>
        <strain evidence="11">GT-2023</strain>
        <tissue evidence="11">Liver</tissue>
    </source>
</reference>
<evidence type="ECO:0000256" key="9">
    <source>
        <dbReference type="RuleBase" id="RU000682"/>
    </source>
</evidence>
<comment type="similarity">
    <text evidence="3">Belongs to the Antp homeobox family.</text>
</comment>
<proteinExistence type="inferred from homology"/>
<dbReference type="PROSITE" id="PS00027">
    <property type="entry name" value="HOMEOBOX_1"/>
    <property type="match status" value="1"/>
</dbReference>
<dbReference type="EMBL" id="JAYMGO010000023">
    <property type="protein sequence ID" value="KAL1250292.1"/>
    <property type="molecule type" value="Genomic_DNA"/>
</dbReference>
<evidence type="ECO:0000313" key="12">
    <source>
        <dbReference type="Proteomes" id="UP001558613"/>
    </source>
</evidence>
<dbReference type="InterPro" id="IPR020479">
    <property type="entry name" value="HD_metazoa"/>
</dbReference>
<feature type="domain" description="Homeobox" evidence="10">
    <location>
        <begin position="169"/>
        <end position="229"/>
    </location>
</feature>
<dbReference type="Pfam" id="PF00046">
    <property type="entry name" value="Homeodomain"/>
    <property type="match status" value="1"/>
</dbReference>
<comment type="caution">
    <text evidence="11">The sequence shown here is derived from an EMBL/GenBank/DDBJ whole genome shotgun (WGS) entry which is preliminary data.</text>
</comment>
<evidence type="ECO:0000256" key="6">
    <source>
        <dbReference type="ARBA" id="ARBA00023155"/>
    </source>
</evidence>
<dbReference type="SMART" id="SM00389">
    <property type="entry name" value="HOX"/>
    <property type="match status" value="1"/>
</dbReference>
<evidence type="ECO:0000259" key="10">
    <source>
        <dbReference type="PROSITE" id="PS50071"/>
    </source>
</evidence>
<keyword evidence="7 8" id="KW-0539">Nucleus</keyword>
<dbReference type="PRINTS" id="PR00024">
    <property type="entry name" value="HOMEOBOX"/>
</dbReference>
<evidence type="ECO:0000256" key="4">
    <source>
        <dbReference type="ARBA" id="ARBA00022473"/>
    </source>
</evidence>
<dbReference type="SUPFAM" id="SSF46689">
    <property type="entry name" value="Homeodomain-like"/>
    <property type="match status" value="1"/>
</dbReference>
<dbReference type="InterPro" id="IPR001356">
    <property type="entry name" value="HD"/>
</dbReference>
<comment type="subcellular location">
    <subcellularLocation>
        <location evidence="2 8 9">Nucleus</location>
    </subcellularLocation>
</comment>
<sequence length="283" mass="32090">MHVFSLSKWVSFSLPPPKSRSLNSVSTVTGTLQLKQPVRQAIGGGHHVTTLFTLVGKQLKTAESSSAWRQHAEENSSKHYEGHMWNFQKLSQHPYSSSAGVNCSTNETTNSLDRANATESDEGCKLSTSCFSDKKYPWMRETPISFSSISVMESGDSRYSSEVQDSGCSNSKRARAAFTSSQLLELEKEFHFSAYLCRNRRLEMAALLKLTDRQIKIWFQNRRMKYKKDHKEKSKSSYAYLETGNQPFAVSSSSTVDPPVPLKFQYHYERPSVSGMNCAQRHW</sequence>
<keyword evidence="5 8" id="KW-0238">DNA-binding</keyword>
<keyword evidence="4" id="KW-0217">Developmental protein</keyword>
<evidence type="ECO:0000256" key="3">
    <source>
        <dbReference type="ARBA" id="ARBA00009107"/>
    </source>
</evidence>
<protein>
    <recommendedName>
        <fullName evidence="10">Homeobox domain-containing protein</fullName>
    </recommendedName>
</protein>
<name>A0ABR3LBM7_9TELE</name>
<dbReference type="InterPro" id="IPR009057">
    <property type="entry name" value="Homeodomain-like_sf"/>
</dbReference>
<dbReference type="CDD" id="cd00086">
    <property type="entry name" value="homeodomain"/>
    <property type="match status" value="1"/>
</dbReference>
<dbReference type="PANTHER" id="PTHR45664">
    <property type="entry name" value="PROTEIN ZERKNUELLT 1-RELATED"/>
    <property type="match status" value="1"/>
</dbReference>
<comment type="function">
    <text evidence="1">Sequence-specific transcription factor which is part of a developmental regulatory system that provides cells with specific positional identities on the anterior-posterior axis.</text>
</comment>
<evidence type="ECO:0000256" key="1">
    <source>
        <dbReference type="ARBA" id="ARBA00003263"/>
    </source>
</evidence>
<dbReference type="InterPro" id="IPR017970">
    <property type="entry name" value="Homeobox_CS"/>
</dbReference>
<evidence type="ECO:0000256" key="8">
    <source>
        <dbReference type="PROSITE-ProRule" id="PRU00108"/>
    </source>
</evidence>
<evidence type="ECO:0000313" key="11">
    <source>
        <dbReference type="EMBL" id="KAL1250292.1"/>
    </source>
</evidence>
<organism evidence="11 12">
    <name type="scientific">Cirrhinus molitorella</name>
    <name type="common">mud carp</name>
    <dbReference type="NCBI Taxonomy" id="172907"/>
    <lineage>
        <taxon>Eukaryota</taxon>
        <taxon>Metazoa</taxon>
        <taxon>Chordata</taxon>
        <taxon>Craniata</taxon>
        <taxon>Vertebrata</taxon>
        <taxon>Euteleostomi</taxon>
        <taxon>Actinopterygii</taxon>
        <taxon>Neopterygii</taxon>
        <taxon>Teleostei</taxon>
        <taxon>Ostariophysi</taxon>
        <taxon>Cypriniformes</taxon>
        <taxon>Cyprinidae</taxon>
        <taxon>Labeoninae</taxon>
        <taxon>Labeonini</taxon>
        <taxon>Cirrhinus</taxon>
    </lineage>
</organism>
<dbReference type="Gene3D" id="1.10.10.60">
    <property type="entry name" value="Homeodomain-like"/>
    <property type="match status" value="1"/>
</dbReference>
<feature type="DNA-binding region" description="Homeobox" evidence="8">
    <location>
        <begin position="171"/>
        <end position="230"/>
    </location>
</feature>
<keyword evidence="6 8" id="KW-0371">Homeobox</keyword>
<evidence type="ECO:0000256" key="2">
    <source>
        <dbReference type="ARBA" id="ARBA00004123"/>
    </source>
</evidence>
<evidence type="ECO:0000256" key="5">
    <source>
        <dbReference type="ARBA" id="ARBA00023125"/>
    </source>
</evidence>
<dbReference type="PROSITE" id="PS50071">
    <property type="entry name" value="HOMEOBOX_2"/>
    <property type="match status" value="1"/>
</dbReference>
<evidence type="ECO:0000256" key="7">
    <source>
        <dbReference type="ARBA" id="ARBA00023242"/>
    </source>
</evidence>
<dbReference type="Proteomes" id="UP001558613">
    <property type="component" value="Unassembled WGS sequence"/>
</dbReference>
<gene>
    <name evidence="11" type="ORF">QQF64_021297</name>
</gene>
<dbReference type="PANTHER" id="PTHR45664:SF11">
    <property type="entry name" value="HOMEOBOX PROTEIN HOX-B3"/>
    <property type="match status" value="1"/>
</dbReference>
<accession>A0ABR3LBM7</accession>
<keyword evidence="12" id="KW-1185">Reference proteome</keyword>